<dbReference type="EMBL" id="JYFN01000149">
    <property type="protein sequence ID" value="KJE19273.1"/>
    <property type="molecule type" value="Genomic_DNA"/>
</dbReference>
<comment type="caution">
    <text evidence="1">The sequence shown here is derived from an EMBL/GenBank/DDBJ whole genome shotgun (WGS) entry which is preliminary data.</text>
</comment>
<reference evidence="2" key="1">
    <citation type="submission" date="2015-02" db="EMBL/GenBank/DDBJ databases">
        <title>Draft Genome of Frankia sp. CpI1-S.</title>
        <authorList>
            <person name="Oshone R.T."/>
            <person name="Ngom M."/>
            <person name="Ghodhbane-Gtari F."/>
            <person name="Gtari M."/>
            <person name="Morris K."/>
            <person name="Thomas K."/>
            <person name="Sen A."/>
            <person name="Tisa L.S."/>
        </authorList>
    </citation>
    <scope>NUCLEOTIDE SEQUENCE [LARGE SCALE GENOMIC DNA]</scope>
    <source>
        <strain evidence="2">CpI1-S</strain>
    </source>
</reference>
<organism evidence="1 2">
    <name type="scientific">Frankia torreyi</name>
    <dbReference type="NCBI Taxonomy" id="1856"/>
    <lineage>
        <taxon>Bacteria</taxon>
        <taxon>Bacillati</taxon>
        <taxon>Actinomycetota</taxon>
        <taxon>Actinomycetes</taxon>
        <taxon>Frankiales</taxon>
        <taxon>Frankiaceae</taxon>
        <taxon>Frankia</taxon>
    </lineage>
</organism>
<protein>
    <submittedName>
        <fullName evidence="1">Uncharacterized protein</fullName>
    </submittedName>
</protein>
<evidence type="ECO:0000313" key="2">
    <source>
        <dbReference type="Proteomes" id="UP000032545"/>
    </source>
</evidence>
<dbReference type="RefSeq" id="WP_131669513.1">
    <property type="nucleotide sequence ID" value="NZ_JYFN01000149.1"/>
</dbReference>
<gene>
    <name evidence="1" type="ORF">FF36_06457</name>
</gene>
<name>A0A0D8B4S5_9ACTN</name>
<evidence type="ECO:0000313" key="1">
    <source>
        <dbReference type="EMBL" id="KJE19273.1"/>
    </source>
</evidence>
<proteinExistence type="predicted"/>
<reference evidence="1 2" key="2">
    <citation type="journal article" date="2016" name="Genome Announc.">
        <title>Permanent Draft Genome Sequences for Two Variants of Frankia sp. Strain CpI1, the First Frankia Strain Isolated from Root Nodules of Comptonia peregrina.</title>
        <authorList>
            <person name="Oshone R."/>
            <person name="Hurst S.G.IV."/>
            <person name="Abebe-Akele F."/>
            <person name="Simpson S."/>
            <person name="Morris K."/>
            <person name="Thomas W.K."/>
            <person name="Tisa L.S."/>
        </authorList>
    </citation>
    <scope>NUCLEOTIDE SEQUENCE [LARGE SCALE GENOMIC DNA]</scope>
    <source>
        <strain evidence="2">CpI1-S</strain>
    </source>
</reference>
<accession>A0A0D8B4S5</accession>
<dbReference type="AlphaFoldDB" id="A0A0D8B4S5"/>
<feature type="non-terminal residue" evidence="1">
    <location>
        <position position="81"/>
    </location>
</feature>
<sequence length="81" mass="8783">MSTVLTAVLIPVETHRPVTALRLDVDNLPFLWEDVGGPVERVILLQPAGTLYVNAWGVRFGLPVNPRATLLAAAANPVWRG</sequence>
<keyword evidence="2" id="KW-1185">Reference proteome</keyword>
<dbReference type="OrthoDB" id="3217397at2"/>
<dbReference type="Proteomes" id="UP000032545">
    <property type="component" value="Unassembled WGS sequence"/>
</dbReference>